<keyword evidence="5 7" id="KW-0472">Membrane</keyword>
<gene>
    <name evidence="9" type="ORF">HDID_LOCUS7880</name>
</gene>
<dbReference type="PANTHER" id="PTHR24241:SF76">
    <property type="entry name" value="NEUROPEPTIDE SIFAMIDE RECEPTOR"/>
    <property type="match status" value="1"/>
</dbReference>
<dbReference type="PANTHER" id="PTHR24241">
    <property type="entry name" value="NEUROPEPTIDE RECEPTOR-RELATED G-PROTEIN COUPLED RECEPTOR"/>
    <property type="match status" value="1"/>
</dbReference>
<evidence type="ECO:0000256" key="4">
    <source>
        <dbReference type="ARBA" id="ARBA00022989"/>
    </source>
</evidence>
<dbReference type="Gene3D" id="1.20.1070.10">
    <property type="entry name" value="Rhodopsin 7-helix transmembrane proteins"/>
    <property type="match status" value="1"/>
</dbReference>
<evidence type="ECO:0000256" key="5">
    <source>
        <dbReference type="ARBA" id="ARBA00023136"/>
    </source>
</evidence>
<dbReference type="GO" id="GO:0032870">
    <property type="term" value="P:cellular response to hormone stimulus"/>
    <property type="evidence" value="ECO:0007669"/>
    <property type="project" value="TreeGrafter"/>
</dbReference>
<reference evidence="11" key="1">
    <citation type="submission" date="2017-02" db="UniProtKB">
        <authorList>
            <consortium name="WormBaseParasite"/>
        </authorList>
    </citation>
    <scope>IDENTIFICATION</scope>
</reference>
<dbReference type="GO" id="GO:0005886">
    <property type="term" value="C:plasma membrane"/>
    <property type="evidence" value="ECO:0007669"/>
    <property type="project" value="UniProtKB-SubCell"/>
</dbReference>
<keyword evidence="2" id="KW-1003">Cell membrane</keyword>
<feature type="transmembrane region" description="Helical" evidence="7">
    <location>
        <begin position="56"/>
        <end position="83"/>
    </location>
</feature>
<keyword evidence="3 7" id="KW-0812">Transmembrane</keyword>
<evidence type="ECO:0000313" key="11">
    <source>
        <dbReference type="WBParaSite" id="HDID_0000788201-mRNA-1"/>
    </source>
</evidence>
<evidence type="ECO:0000256" key="6">
    <source>
        <dbReference type="ARBA" id="ARBA00023170"/>
    </source>
</evidence>
<dbReference type="SUPFAM" id="SSF81321">
    <property type="entry name" value="Family A G protein-coupled receptor-like"/>
    <property type="match status" value="1"/>
</dbReference>
<evidence type="ECO:0000256" key="3">
    <source>
        <dbReference type="ARBA" id="ARBA00022692"/>
    </source>
</evidence>
<dbReference type="InterPro" id="IPR017452">
    <property type="entry name" value="GPCR_Rhodpsn_7TM"/>
</dbReference>
<sequence>MKRLIRRSLAKKIIVLIWFISAALFIPWAYYFRLSTGSDGQLRCLESWPSVAVDRAFFLGIVTLLVYTAPLLFMAYCYCSIIFRIWMRVHKEQSSNGNANAASSDEPRSLQAPGTLYVNTVEGISEPDRETGSETCCYVESQRSTNHFLTSPKFVKSNDKARQVRLHPVGGLNRVKTMKIIKMLAIVVINFCICWLPLFTIFNLLKFNPHYPTFSMNTNTTCEPEATNEDERLGVIILLIPFAQLLGSANSCVNPWIYCFYSKRYRRGFKRVFLCRSMRTASTGYPLRLHSVSANFHRDHNLALRGSGVEQSAYA</sequence>
<dbReference type="GO" id="GO:0004930">
    <property type="term" value="F:G protein-coupled receptor activity"/>
    <property type="evidence" value="ECO:0007669"/>
    <property type="project" value="InterPro"/>
</dbReference>
<dbReference type="AlphaFoldDB" id="A0A0R3SRQ5"/>
<dbReference type="Proteomes" id="UP000274504">
    <property type="component" value="Unassembled WGS sequence"/>
</dbReference>
<keyword evidence="4 7" id="KW-1133">Transmembrane helix</keyword>
<organism evidence="11">
    <name type="scientific">Hymenolepis diminuta</name>
    <name type="common">Rat tapeworm</name>
    <dbReference type="NCBI Taxonomy" id="6216"/>
    <lineage>
        <taxon>Eukaryota</taxon>
        <taxon>Metazoa</taxon>
        <taxon>Spiralia</taxon>
        <taxon>Lophotrochozoa</taxon>
        <taxon>Platyhelminthes</taxon>
        <taxon>Cestoda</taxon>
        <taxon>Eucestoda</taxon>
        <taxon>Cyclophyllidea</taxon>
        <taxon>Hymenolepididae</taxon>
        <taxon>Hymenolepis</taxon>
    </lineage>
</organism>
<dbReference type="PROSITE" id="PS50262">
    <property type="entry name" value="G_PROTEIN_RECEP_F1_2"/>
    <property type="match status" value="1"/>
</dbReference>
<feature type="transmembrane region" description="Helical" evidence="7">
    <location>
        <begin position="233"/>
        <end position="261"/>
    </location>
</feature>
<dbReference type="OrthoDB" id="5975505at2759"/>
<evidence type="ECO:0000313" key="10">
    <source>
        <dbReference type="Proteomes" id="UP000274504"/>
    </source>
</evidence>
<evidence type="ECO:0000256" key="7">
    <source>
        <dbReference type="SAM" id="Phobius"/>
    </source>
</evidence>
<feature type="transmembrane region" description="Helical" evidence="7">
    <location>
        <begin position="183"/>
        <end position="205"/>
    </location>
</feature>
<dbReference type="WBParaSite" id="HDID_0000788201-mRNA-1">
    <property type="protein sequence ID" value="HDID_0000788201-mRNA-1"/>
    <property type="gene ID" value="HDID_0000788201"/>
</dbReference>
<dbReference type="InterPro" id="IPR000276">
    <property type="entry name" value="GPCR_Rhodpsn"/>
</dbReference>
<evidence type="ECO:0000256" key="2">
    <source>
        <dbReference type="ARBA" id="ARBA00022475"/>
    </source>
</evidence>
<comment type="subcellular location">
    <subcellularLocation>
        <location evidence="1">Cell membrane</location>
        <topology evidence="1">Multi-pass membrane protein</topology>
    </subcellularLocation>
</comment>
<protein>
    <submittedName>
        <fullName evidence="11">G_PROTEIN_RECEP_F1_2 domain-containing protein</fullName>
    </submittedName>
</protein>
<dbReference type="GO" id="GO:0042277">
    <property type="term" value="F:peptide binding"/>
    <property type="evidence" value="ECO:0007669"/>
    <property type="project" value="TreeGrafter"/>
</dbReference>
<keyword evidence="6" id="KW-0675">Receptor</keyword>
<proteinExistence type="predicted"/>
<dbReference type="Pfam" id="PF00001">
    <property type="entry name" value="7tm_1"/>
    <property type="match status" value="1"/>
</dbReference>
<accession>A0A0R3SRQ5</accession>
<dbReference type="EMBL" id="UYSG01010993">
    <property type="protein sequence ID" value="VDL60198.1"/>
    <property type="molecule type" value="Genomic_DNA"/>
</dbReference>
<feature type="domain" description="G-protein coupled receptors family 1 profile" evidence="8">
    <location>
        <begin position="1"/>
        <end position="258"/>
    </location>
</feature>
<dbReference type="PRINTS" id="PR00237">
    <property type="entry name" value="GPCRRHODOPSN"/>
</dbReference>
<dbReference type="STRING" id="6216.A0A0R3SRQ5"/>
<reference evidence="9 10" key="2">
    <citation type="submission" date="2018-11" db="EMBL/GenBank/DDBJ databases">
        <authorList>
            <consortium name="Pathogen Informatics"/>
        </authorList>
    </citation>
    <scope>NUCLEOTIDE SEQUENCE [LARGE SCALE GENOMIC DNA]</scope>
</reference>
<feature type="transmembrane region" description="Helical" evidence="7">
    <location>
        <begin position="12"/>
        <end position="32"/>
    </location>
</feature>
<evidence type="ECO:0000256" key="1">
    <source>
        <dbReference type="ARBA" id="ARBA00004651"/>
    </source>
</evidence>
<name>A0A0R3SRQ5_HYMDI</name>
<evidence type="ECO:0000313" key="9">
    <source>
        <dbReference type="EMBL" id="VDL60198.1"/>
    </source>
</evidence>
<evidence type="ECO:0000259" key="8">
    <source>
        <dbReference type="PROSITE" id="PS50262"/>
    </source>
</evidence>